<evidence type="ECO:0000313" key="2">
    <source>
        <dbReference type="Proteomes" id="UP001055811"/>
    </source>
</evidence>
<gene>
    <name evidence="1" type="ORF">L2E82_43810</name>
</gene>
<organism evidence="1 2">
    <name type="scientific">Cichorium intybus</name>
    <name type="common">Chicory</name>
    <dbReference type="NCBI Taxonomy" id="13427"/>
    <lineage>
        <taxon>Eukaryota</taxon>
        <taxon>Viridiplantae</taxon>
        <taxon>Streptophyta</taxon>
        <taxon>Embryophyta</taxon>
        <taxon>Tracheophyta</taxon>
        <taxon>Spermatophyta</taxon>
        <taxon>Magnoliopsida</taxon>
        <taxon>eudicotyledons</taxon>
        <taxon>Gunneridae</taxon>
        <taxon>Pentapetalae</taxon>
        <taxon>asterids</taxon>
        <taxon>campanulids</taxon>
        <taxon>Asterales</taxon>
        <taxon>Asteraceae</taxon>
        <taxon>Cichorioideae</taxon>
        <taxon>Cichorieae</taxon>
        <taxon>Cichoriinae</taxon>
        <taxon>Cichorium</taxon>
    </lineage>
</organism>
<protein>
    <submittedName>
        <fullName evidence="1">Uncharacterized protein</fullName>
    </submittedName>
</protein>
<dbReference type="Proteomes" id="UP001055811">
    <property type="component" value="Linkage Group LG08"/>
</dbReference>
<comment type="caution">
    <text evidence="1">The sequence shown here is derived from an EMBL/GenBank/DDBJ whole genome shotgun (WGS) entry which is preliminary data.</text>
</comment>
<name>A0ACB8ZP34_CICIN</name>
<keyword evidence="2" id="KW-1185">Reference proteome</keyword>
<proteinExistence type="predicted"/>
<evidence type="ECO:0000313" key="1">
    <source>
        <dbReference type="EMBL" id="KAI3699471.1"/>
    </source>
</evidence>
<accession>A0ACB8ZP34</accession>
<dbReference type="EMBL" id="CM042016">
    <property type="protein sequence ID" value="KAI3699471.1"/>
    <property type="molecule type" value="Genomic_DNA"/>
</dbReference>
<reference evidence="1 2" key="2">
    <citation type="journal article" date="2022" name="Mol. Ecol. Resour.">
        <title>The genomes of chicory, endive, great burdock and yacon provide insights into Asteraceae paleo-polyploidization history and plant inulin production.</title>
        <authorList>
            <person name="Fan W."/>
            <person name="Wang S."/>
            <person name="Wang H."/>
            <person name="Wang A."/>
            <person name="Jiang F."/>
            <person name="Liu H."/>
            <person name="Zhao H."/>
            <person name="Xu D."/>
            <person name="Zhang Y."/>
        </authorList>
    </citation>
    <scope>NUCLEOTIDE SEQUENCE [LARGE SCALE GENOMIC DNA]</scope>
    <source>
        <strain evidence="2">cv. Punajuju</strain>
        <tissue evidence="1">Leaves</tissue>
    </source>
</reference>
<sequence length="324" mass="36524">MQRGGGPTSMTLINEAIEDKLDIKQFLATSNSINIADLGCSVGFLTVKNIVESVRRKDPDEEIQFQVFFNDHVFNRYDKLFKFLPPNRQCFTAGVAGSIHGRLFPKGALHFVNSSYALYWLSKIPEELIDKKSPAFNKGKIFYTSSSSQVVEAYAAQFNRDMEAFLNARAEELVPGGLMCLVLPCFEVKKYPLIEVVDLLGECLIDMVNAGLLSEDKVDSFNFPRYNATTEEIKDIIMKNDHFKIEMIQRIGTRDYQDKLPNIHMFTSCLQTSWGGMIENHFGSGILDEVFGLLRKKIVTSPVLTEANMSAVSECFILLKRKAA</sequence>
<reference evidence="2" key="1">
    <citation type="journal article" date="2022" name="Mol. Ecol. Resour.">
        <title>The genomes of chicory, endive, great burdock and yacon provide insights into Asteraceae palaeo-polyploidization history and plant inulin production.</title>
        <authorList>
            <person name="Fan W."/>
            <person name="Wang S."/>
            <person name="Wang H."/>
            <person name="Wang A."/>
            <person name="Jiang F."/>
            <person name="Liu H."/>
            <person name="Zhao H."/>
            <person name="Xu D."/>
            <person name="Zhang Y."/>
        </authorList>
    </citation>
    <scope>NUCLEOTIDE SEQUENCE [LARGE SCALE GENOMIC DNA]</scope>
    <source>
        <strain evidence="2">cv. Punajuju</strain>
    </source>
</reference>